<evidence type="ECO:0000256" key="3">
    <source>
        <dbReference type="ARBA" id="ARBA00022692"/>
    </source>
</evidence>
<keyword evidence="9" id="KW-1185">Reference proteome</keyword>
<keyword evidence="2 6" id="KW-0813">Transport</keyword>
<dbReference type="STRING" id="189381.GCA_900166615_01836"/>
<evidence type="ECO:0000256" key="5">
    <source>
        <dbReference type="ARBA" id="ARBA00023136"/>
    </source>
</evidence>
<evidence type="ECO:0000313" key="8">
    <source>
        <dbReference type="EMBL" id="KON84441.1"/>
    </source>
</evidence>
<sequence length="336" mass="37383">MKPWMLKRLALPVLFLTGLVLASFLLPYMNPDFDEKTKYLQNDEGRVIAAPPYSISEMPPFGGDVLGRNLFYLLVAGAKYTLLAAVAIALLRMLFGFLFACVYAFLPSLINRILKGLTEAFQYIPLVIIVFILLIPLEIAFSGDVLSSSKYFAIQIAVIALVSIPSLGIYLGEEMKLFMKNDFIVASQTMGANRFHLLRRHLFPQFMRHSVVLFSEQIAAALALIIQLGIMLMCLGGLKIADVGVMTQSLVYFSETNEWGATIAINIREVFNRVHLVLIPLLFFAVSILCANSISTTLKRGLVDGIVPSMKKRRVRDQKADRVEITSESFTMGSGK</sequence>
<evidence type="ECO:0000313" key="9">
    <source>
        <dbReference type="Proteomes" id="UP000037405"/>
    </source>
</evidence>
<accession>A0A0M0G4T0</accession>
<evidence type="ECO:0000256" key="6">
    <source>
        <dbReference type="RuleBase" id="RU363032"/>
    </source>
</evidence>
<dbReference type="EMBL" id="LGUE01000004">
    <property type="protein sequence ID" value="KON84441.1"/>
    <property type="molecule type" value="Genomic_DNA"/>
</dbReference>
<dbReference type="PATRIC" id="fig|189381.12.peg.2057"/>
<dbReference type="GO" id="GO:0005886">
    <property type="term" value="C:plasma membrane"/>
    <property type="evidence" value="ECO:0007669"/>
    <property type="project" value="UniProtKB-SubCell"/>
</dbReference>
<reference evidence="9" key="1">
    <citation type="submission" date="2015-07" db="EMBL/GenBank/DDBJ databases">
        <title>Fjat-14235 jcm11544.</title>
        <authorList>
            <person name="Liu B."/>
            <person name="Wang J."/>
            <person name="Zhu Y."/>
            <person name="Liu G."/>
            <person name="Chen Q."/>
            <person name="Chen Z."/>
            <person name="Lan J."/>
            <person name="Che J."/>
            <person name="Ge C."/>
            <person name="Shi H."/>
            <person name="Pan Z."/>
            <person name="Liu X."/>
        </authorList>
    </citation>
    <scope>NUCLEOTIDE SEQUENCE [LARGE SCALE GENOMIC DNA]</scope>
    <source>
        <strain evidence="9">JCM 11544</strain>
    </source>
</reference>
<protein>
    <recommendedName>
        <fullName evidence="7">ABC transmembrane type-1 domain-containing protein</fullName>
    </recommendedName>
</protein>
<dbReference type="RefSeq" id="WP_053428040.1">
    <property type="nucleotide sequence ID" value="NZ_CP096885.1"/>
</dbReference>
<comment type="similarity">
    <text evidence="6">Belongs to the binding-protein-dependent transport system permease family.</text>
</comment>
<dbReference type="PROSITE" id="PS50928">
    <property type="entry name" value="ABC_TM1"/>
    <property type="match status" value="1"/>
</dbReference>
<evidence type="ECO:0000259" key="7">
    <source>
        <dbReference type="PROSITE" id="PS50928"/>
    </source>
</evidence>
<evidence type="ECO:0000256" key="1">
    <source>
        <dbReference type="ARBA" id="ARBA00004141"/>
    </source>
</evidence>
<comment type="caution">
    <text evidence="8">The sequence shown here is derived from an EMBL/GenBank/DDBJ whole genome shotgun (WGS) entry which is preliminary data.</text>
</comment>
<dbReference type="InterPro" id="IPR000515">
    <property type="entry name" value="MetI-like"/>
</dbReference>
<keyword evidence="4 6" id="KW-1133">Transmembrane helix</keyword>
<dbReference type="AlphaFoldDB" id="A0A0M0G4T0"/>
<dbReference type="CDD" id="cd06261">
    <property type="entry name" value="TM_PBP2"/>
    <property type="match status" value="1"/>
</dbReference>
<dbReference type="Pfam" id="PF00528">
    <property type="entry name" value="BPD_transp_1"/>
    <property type="match status" value="1"/>
</dbReference>
<dbReference type="InterPro" id="IPR035906">
    <property type="entry name" value="MetI-like_sf"/>
</dbReference>
<proteinExistence type="inferred from homology"/>
<organism evidence="8 9">
    <name type="scientific">Rossellomorea marisflavi</name>
    <dbReference type="NCBI Taxonomy" id="189381"/>
    <lineage>
        <taxon>Bacteria</taxon>
        <taxon>Bacillati</taxon>
        <taxon>Bacillota</taxon>
        <taxon>Bacilli</taxon>
        <taxon>Bacillales</taxon>
        <taxon>Bacillaceae</taxon>
        <taxon>Rossellomorea</taxon>
    </lineage>
</organism>
<keyword evidence="5 6" id="KW-0472">Membrane</keyword>
<dbReference type="Gene3D" id="1.10.3720.10">
    <property type="entry name" value="MetI-like"/>
    <property type="match status" value="1"/>
</dbReference>
<dbReference type="GO" id="GO:0055085">
    <property type="term" value="P:transmembrane transport"/>
    <property type="evidence" value="ECO:0007669"/>
    <property type="project" value="InterPro"/>
</dbReference>
<dbReference type="OrthoDB" id="2155652at2"/>
<dbReference type="Proteomes" id="UP000037405">
    <property type="component" value="Unassembled WGS sequence"/>
</dbReference>
<comment type="subcellular location">
    <subcellularLocation>
        <location evidence="6">Cell membrane</location>
        <topology evidence="6">Multi-pass membrane protein</topology>
    </subcellularLocation>
    <subcellularLocation>
        <location evidence="1">Membrane</location>
        <topology evidence="1">Multi-pass membrane protein</topology>
    </subcellularLocation>
</comment>
<feature type="transmembrane region" description="Helical" evidence="6">
    <location>
        <begin position="274"/>
        <end position="294"/>
    </location>
</feature>
<feature type="domain" description="ABC transmembrane type-1" evidence="7">
    <location>
        <begin position="78"/>
        <end position="280"/>
    </location>
</feature>
<gene>
    <name evidence="8" type="ORF">AF331_10270</name>
</gene>
<evidence type="ECO:0000256" key="2">
    <source>
        <dbReference type="ARBA" id="ARBA00022448"/>
    </source>
</evidence>
<feature type="transmembrane region" description="Helical" evidence="6">
    <location>
        <begin position="120"/>
        <end position="139"/>
    </location>
</feature>
<dbReference type="SUPFAM" id="SSF161098">
    <property type="entry name" value="MetI-like"/>
    <property type="match status" value="1"/>
</dbReference>
<evidence type="ECO:0000256" key="4">
    <source>
        <dbReference type="ARBA" id="ARBA00022989"/>
    </source>
</evidence>
<dbReference type="PANTHER" id="PTHR43839">
    <property type="entry name" value="OPPC IN A BINDING PROTEIN-DEPENDENT TRANSPORT SYSTEM"/>
    <property type="match status" value="1"/>
</dbReference>
<feature type="transmembrane region" description="Helical" evidence="6">
    <location>
        <begin position="151"/>
        <end position="171"/>
    </location>
</feature>
<feature type="transmembrane region" description="Helical" evidence="6">
    <location>
        <begin position="218"/>
        <end position="238"/>
    </location>
</feature>
<name>A0A0M0G4T0_9BACI</name>
<keyword evidence="3 6" id="KW-0812">Transmembrane</keyword>
<dbReference type="PANTHER" id="PTHR43839:SF3">
    <property type="entry name" value="OLIGOPEPTIDE ABC TRANSPORTER, PERMEASE PROTEIN"/>
    <property type="match status" value="1"/>
</dbReference>